<sequence length="301" mass="33749">MERQSPPPRSFTEIEEILRRKLDHVTRIVFHGRGVEIFYDTPERCNEALQNFSSYFVRSTSHDADGKAIFIPKVLLFIFGWVFAADGGICFAKLSGAAAYIVGFPTEEKRDQVLAEHPPRLPGMRPAKEDNRAVWIPALDPAQALGAMKRLPVILPPVQETPPGYVVFSWKGPASRVQVTGTFFAQEADHWHELVDLTPLDGPGGPDRIWRASLGPRNVRTGKIVYKFVIDGRWRHNNGEATEPDGMGGFNNTREISPRRVRVVSPPPPVVRMVSPPPPPPPEGQQHPRKTDGQQNRKKKH</sequence>
<dbReference type="InterPro" id="IPR032640">
    <property type="entry name" value="AMPK1_CBM"/>
</dbReference>
<evidence type="ECO:0000313" key="3">
    <source>
        <dbReference type="EMBL" id="KAJ4457883.1"/>
    </source>
</evidence>
<accession>A0ABQ8UGH8</accession>
<evidence type="ECO:0000313" key="4">
    <source>
        <dbReference type="Proteomes" id="UP001141327"/>
    </source>
</evidence>
<dbReference type="CDD" id="cd02859">
    <property type="entry name" value="E_set_AMPKbeta_like_N"/>
    <property type="match status" value="1"/>
</dbReference>
<reference evidence="3" key="1">
    <citation type="journal article" date="2022" name="bioRxiv">
        <title>Genomics of Preaxostyla Flagellates Illuminates Evolutionary Transitions and the Path Towards Mitochondrial Loss.</title>
        <authorList>
            <person name="Novak L.V.F."/>
            <person name="Treitli S.C."/>
            <person name="Pyrih J."/>
            <person name="Halakuc P."/>
            <person name="Pipaliya S.V."/>
            <person name="Vacek V."/>
            <person name="Brzon O."/>
            <person name="Soukal P."/>
            <person name="Eme L."/>
            <person name="Dacks J.B."/>
            <person name="Karnkowska A."/>
            <person name="Elias M."/>
            <person name="Hampl V."/>
        </authorList>
    </citation>
    <scope>NUCLEOTIDE SEQUENCE</scope>
    <source>
        <strain evidence="3">RCP-MX</strain>
    </source>
</reference>
<gene>
    <name evidence="3" type="ORF">PAPYR_6562</name>
</gene>
<name>A0ABQ8UGH8_9EUKA</name>
<dbReference type="Proteomes" id="UP001141327">
    <property type="component" value="Unassembled WGS sequence"/>
</dbReference>
<keyword evidence="4" id="KW-1185">Reference proteome</keyword>
<feature type="compositionally biased region" description="Pro residues" evidence="1">
    <location>
        <begin position="265"/>
        <end position="283"/>
    </location>
</feature>
<protein>
    <recommendedName>
        <fullName evidence="2">AMP-activated protein kinase glycogen-binding domain-containing protein</fullName>
    </recommendedName>
</protein>
<evidence type="ECO:0000259" key="2">
    <source>
        <dbReference type="Pfam" id="PF16561"/>
    </source>
</evidence>
<dbReference type="SUPFAM" id="SSF81296">
    <property type="entry name" value="E set domains"/>
    <property type="match status" value="1"/>
</dbReference>
<feature type="domain" description="AMP-activated protein kinase glycogen-binding" evidence="2">
    <location>
        <begin position="166"/>
        <end position="259"/>
    </location>
</feature>
<comment type="caution">
    <text evidence="3">The sequence shown here is derived from an EMBL/GenBank/DDBJ whole genome shotgun (WGS) entry which is preliminary data.</text>
</comment>
<feature type="region of interest" description="Disordered" evidence="1">
    <location>
        <begin position="237"/>
        <end position="301"/>
    </location>
</feature>
<dbReference type="InterPro" id="IPR014756">
    <property type="entry name" value="Ig_E-set"/>
</dbReference>
<organism evidence="3 4">
    <name type="scientific">Paratrimastix pyriformis</name>
    <dbReference type="NCBI Taxonomy" id="342808"/>
    <lineage>
        <taxon>Eukaryota</taxon>
        <taxon>Metamonada</taxon>
        <taxon>Preaxostyla</taxon>
        <taxon>Paratrimastigidae</taxon>
        <taxon>Paratrimastix</taxon>
    </lineage>
</organism>
<proteinExistence type="predicted"/>
<dbReference type="EMBL" id="JAPMOS010000038">
    <property type="protein sequence ID" value="KAJ4457883.1"/>
    <property type="molecule type" value="Genomic_DNA"/>
</dbReference>
<dbReference type="Pfam" id="PF16561">
    <property type="entry name" value="AMPK1_CBM"/>
    <property type="match status" value="1"/>
</dbReference>
<evidence type="ECO:0000256" key="1">
    <source>
        <dbReference type="SAM" id="MobiDB-lite"/>
    </source>
</evidence>
<dbReference type="InterPro" id="IPR013783">
    <property type="entry name" value="Ig-like_fold"/>
</dbReference>
<dbReference type="Gene3D" id="2.60.40.10">
    <property type="entry name" value="Immunoglobulins"/>
    <property type="match status" value="1"/>
</dbReference>